<name>A0A8J7IU35_9FLAO</name>
<keyword evidence="1" id="KW-0732">Signal</keyword>
<dbReference type="Pfam" id="PF12771">
    <property type="entry name" value="SusD-like_2"/>
    <property type="match status" value="1"/>
</dbReference>
<dbReference type="Proteomes" id="UP000610931">
    <property type="component" value="Unassembled WGS sequence"/>
</dbReference>
<dbReference type="InterPro" id="IPR041662">
    <property type="entry name" value="SusD-like_2"/>
</dbReference>
<reference evidence="2" key="1">
    <citation type="submission" date="2020-12" db="EMBL/GenBank/DDBJ databases">
        <title>Snuella sp. nov., isolated from sediment in Incheon.</title>
        <authorList>
            <person name="Kim W."/>
        </authorList>
    </citation>
    <scope>NUCLEOTIDE SEQUENCE</scope>
    <source>
        <strain evidence="2">CAU 1569</strain>
    </source>
</reference>
<protein>
    <submittedName>
        <fullName evidence="2">SusD/RagB family nutrient-binding outer membrane lipoprotein</fullName>
    </submittedName>
</protein>
<dbReference type="RefSeq" id="WP_199114823.1">
    <property type="nucleotide sequence ID" value="NZ_JAELVQ010000008.1"/>
</dbReference>
<feature type="signal peptide" evidence="1">
    <location>
        <begin position="1"/>
        <end position="23"/>
    </location>
</feature>
<keyword evidence="3" id="KW-1185">Reference proteome</keyword>
<evidence type="ECO:0000256" key="1">
    <source>
        <dbReference type="SAM" id="SignalP"/>
    </source>
</evidence>
<proteinExistence type="predicted"/>
<dbReference type="EMBL" id="JAELVQ010000008">
    <property type="protein sequence ID" value="MBJ6368060.1"/>
    <property type="molecule type" value="Genomic_DNA"/>
</dbReference>
<keyword evidence="2" id="KW-0449">Lipoprotein</keyword>
<feature type="chain" id="PRO_5035290831" evidence="1">
    <location>
        <begin position="24"/>
        <end position="505"/>
    </location>
</feature>
<dbReference type="PROSITE" id="PS51257">
    <property type="entry name" value="PROKAR_LIPOPROTEIN"/>
    <property type="match status" value="1"/>
</dbReference>
<evidence type="ECO:0000313" key="2">
    <source>
        <dbReference type="EMBL" id="MBJ6368060.1"/>
    </source>
</evidence>
<comment type="caution">
    <text evidence="2">The sequence shown here is derived from an EMBL/GenBank/DDBJ whole genome shotgun (WGS) entry which is preliminary data.</text>
</comment>
<dbReference type="Gene3D" id="1.25.40.390">
    <property type="match status" value="1"/>
</dbReference>
<organism evidence="2 3">
    <name type="scientific">Snuella sedimenti</name>
    <dbReference type="NCBI Taxonomy" id="2798802"/>
    <lineage>
        <taxon>Bacteria</taxon>
        <taxon>Pseudomonadati</taxon>
        <taxon>Bacteroidota</taxon>
        <taxon>Flavobacteriia</taxon>
        <taxon>Flavobacteriales</taxon>
        <taxon>Flavobacteriaceae</taxon>
        <taxon>Snuella</taxon>
    </lineage>
</organism>
<dbReference type="InterPro" id="IPR011990">
    <property type="entry name" value="TPR-like_helical_dom_sf"/>
</dbReference>
<dbReference type="SUPFAM" id="SSF48452">
    <property type="entry name" value="TPR-like"/>
    <property type="match status" value="1"/>
</dbReference>
<dbReference type="AlphaFoldDB" id="A0A8J7IU35"/>
<gene>
    <name evidence="2" type="ORF">JF259_08160</name>
</gene>
<sequence length="505" mass="56777">MKKKTILKIAVCFCLFGTMLSCLDDFDELRENPNAPRSVPASLIFTNLTPQPTPSFTGTYEDMQYHTWIATDNTSVPGFTNVIGGDFGNYASLRNVDKMVEEAEKTNSQEYIILAKFYRARFYLEMTRRMGDIPFSESLKGVDNPQPKYDSQKSVYIQCLKWLDEANTELGDFIATNPAATLDGDLYFNGNLKQWQKLINVYTLRILVSLSKKANDSDVNVQGRFAAIIGNPSKYPLMTGLSDNAMFEYSGEEGFKQSYQPEQAVYKDAVVYASTYIDLLKGKEDPRLMVVADPTKDALDEGADEATVRADFDSYEGADISAAGSESSSRKLDGDFSFPNEDKYWNFVGQPGIWMSYWEQEFCIAEAAHRGWISANAADHYNNAITASMEWYGVESDKIADYIANRQPYITGDAGLTRLLEQKYIAFAENSGKESLFTYRRTGVPNFIFSSFNGLDPSLGEKYPVRGSYPSSERDNNFSNYNAALISQFGSENNDVDQVIWLLQD</sequence>
<evidence type="ECO:0000313" key="3">
    <source>
        <dbReference type="Proteomes" id="UP000610931"/>
    </source>
</evidence>
<accession>A0A8J7IU35</accession>